<protein>
    <submittedName>
        <fullName evidence="2">Carbon-nitrogen hydrolase family protein</fullName>
    </submittedName>
</protein>
<evidence type="ECO:0000313" key="2">
    <source>
        <dbReference type="EMBL" id="XBJ28673.1"/>
    </source>
</evidence>
<accession>A0AAU7E412</accession>
<dbReference type="AlphaFoldDB" id="A0AAU7E412"/>
<reference evidence="2" key="1">
    <citation type="submission" date="2024-05" db="EMBL/GenBank/DDBJ databases">
        <title>Campylobacter coli isolated from environmental waters in Slovenia.</title>
        <authorList>
            <person name="Zautner A.E."/>
            <person name="Bunk B."/>
            <person name="Riedel T."/>
            <person name="Sproeer C."/>
        </authorList>
    </citation>
    <scope>NUCLEOTIDE SEQUENCE</scope>
    <source>
        <strain evidence="2">CCS1377</strain>
    </source>
</reference>
<dbReference type="Gene3D" id="3.60.110.10">
    <property type="entry name" value="Carbon-nitrogen hydrolase"/>
    <property type="match status" value="1"/>
</dbReference>
<organism evidence="2">
    <name type="scientific">Campylobacter sp. CCS1377</name>
    <dbReference type="NCBI Taxonomy" id="3158229"/>
    <lineage>
        <taxon>Bacteria</taxon>
        <taxon>Pseudomonadati</taxon>
        <taxon>Campylobacterota</taxon>
        <taxon>Epsilonproteobacteria</taxon>
        <taxon>Campylobacterales</taxon>
        <taxon>Campylobacteraceae</taxon>
        <taxon>Campylobacter</taxon>
    </lineage>
</organism>
<dbReference type="PANTHER" id="PTHR23088">
    <property type="entry name" value="NITRILASE-RELATED"/>
    <property type="match status" value="1"/>
</dbReference>
<dbReference type="PANTHER" id="PTHR23088:SF27">
    <property type="entry name" value="DEAMINATED GLUTATHIONE AMIDASE"/>
    <property type="match status" value="1"/>
</dbReference>
<feature type="domain" description="CN hydrolase" evidence="1">
    <location>
        <begin position="5"/>
        <end position="251"/>
    </location>
</feature>
<dbReference type="CDD" id="cd07197">
    <property type="entry name" value="nitrilase"/>
    <property type="match status" value="1"/>
</dbReference>
<dbReference type="InterPro" id="IPR003010">
    <property type="entry name" value="C-N_Hydrolase"/>
</dbReference>
<keyword evidence="2" id="KW-0378">Hydrolase</keyword>
<dbReference type="PROSITE" id="PS50263">
    <property type="entry name" value="CN_HYDROLASE"/>
    <property type="match status" value="1"/>
</dbReference>
<dbReference type="SUPFAM" id="SSF56317">
    <property type="entry name" value="Carbon-nitrogen hydrolase"/>
    <property type="match status" value="1"/>
</dbReference>
<sequence>MEKKIQVALIQFSPLSYDVKNNISKALILSKQALEQGAKIIVLPELFDSGYCVEDKDQKYALSFKDLKHPTLKSLHNLAIRYKAYIIACSIEKDQNKLFDTAYILGTKGLIGKYRKIYLWGNEKKRFQKGNKYPVFKLKFPNFSIKLGLQICYEVGFGEGARILALQGAQIICYSAAFGKVRTYAWDLASKARALENGVFVLASNRSGEEISKIDGNKLEFAGHSRIINPKGEILATCEKEEGFIINEIDIKEVEIQRNTIPYLKDLNLKLTQKNLKEIHLNTKEKKWQKKF</sequence>
<dbReference type="EMBL" id="CP155620">
    <property type="protein sequence ID" value="XBJ28673.1"/>
    <property type="molecule type" value="Genomic_DNA"/>
</dbReference>
<dbReference type="GO" id="GO:0016787">
    <property type="term" value="F:hydrolase activity"/>
    <property type="evidence" value="ECO:0007669"/>
    <property type="project" value="UniProtKB-KW"/>
</dbReference>
<dbReference type="RefSeq" id="WP_348518236.1">
    <property type="nucleotide sequence ID" value="NZ_CP155620.1"/>
</dbReference>
<dbReference type="Pfam" id="PF00795">
    <property type="entry name" value="CN_hydrolase"/>
    <property type="match status" value="1"/>
</dbReference>
<dbReference type="InterPro" id="IPR036526">
    <property type="entry name" value="C-N_Hydrolase_sf"/>
</dbReference>
<evidence type="ECO:0000259" key="1">
    <source>
        <dbReference type="PROSITE" id="PS50263"/>
    </source>
</evidence>
<gene>
    <name evidence="2" type="ORF">AAH949_06095</name>
</gene>
<proteinExistence type="predicted"/>
<name>A0AAU7E412_9BACT</name>